<name>A0A9D4FZC0_DREPO</name>
<organism evidence="2 3">
    <name type="scientific">Dreissena polymorpha</name>
    <name type="common">Zebra mussel</name>
    <name type="synonym">Mytilus polymorpha</name>
    <dbReference type="NCBI Taxonomy" id="45954"/>
    <lineage>
        <taxon>Eukaryota</taxon>
        <taxon>Metazoa</taxon>
        <taxon>Spiralia</taxon>
        <taxon>Lophotrochozoa</taxon>
        <taxon>Mollusca</taxon>
        <taxon>Bivalvia</taxon>
        <taxon>Autobranchia</taxon>
        <taxon>Heteroconchia</taxon>
        <taxon>Euheterodonta</taxon>
        <taxon>Imparidentia</taxon>
        <taxon>Neoheterodontei</taxon>
        <taxon>Myida</taxon>
        <taxon>Dreissenoidea</taxon>
        <taxon>Dreissenidae</taxon>
        <taxon>Dreissena</taxon>
    </lineage>
</organism>
<proteinExistence type="predicted"/>
<dbReference type="Proteomes" id="UP000828390">
    <property type="component" value="Unassembled WGS sequence"/>
</dbReference>
<reference evidence="2" key="1">
    <citation type="journal article" date="2019" name="bioRxiv">
        <title>The Genome of the Zebra Mussel, Dreissena polymorpha: A Resource for Invasive Species Research.</title>
        <authorList>
            <person name="McCartney M.A."/>
            <person name="Auch B."/>
            <person name="Kono T."/>
            <person name="Mallez S."/>
            <person name="Zhang Y."/>
            <person name="Obille A."/>
            <person name="Becker A."/>
            <person name="Abrahante J.E."/>
            <person name="Garbe J."/>
            <person name="Badalamenti J.P."/>
            <person name="Herman A."/>
            <person name="Mangelson H."/>
            <person name="Liachko I."/>
            <person name="Sullivan S."/>
            <person name="Sone E.D."/>
            <person name="Koren S."/>
            <person name="Silverstein K.A.T."/>
            <person name="Beckman K.B."/>
            <person name="Gohl D.M."/>
        </authorList>
    </citation>
    <scope>NUCLEOTIDE SEQUENCE</scope>
    <source>
        <strain evidence="2">Duluth1</strain>
        <tissue evidence="2">Whole animal</tissue>
    </source>
</reference>
<keyword evidence="3" id="KW-1185">Reference proteome</keyword>
<evidence type="ECO:0000313" key="2">
    <source>
        <dbReference type="EMBL" id="KAH3807743.1"/>
    </source>
</evidence>
<sequence>MWTTFTLLTIWLFSLTSNNRCRTIPTILADSSARLGLTYNRKKARCCRPTHQTTHQS</sequence>
<feature type="chain" id="PRO_5039534188" evidence="1">
    <location>
        <begin position="22"/>
        <end position="57"/>
    </location>
</feature>
<dbReference type="AlphaFoldDB" id="A0A9D4FZC0"/>
<accession>A0A9D4FZC0</accession>
<feature type="signal peptide" evidence="1">
    <location>
        <begin position="1"/>
        <end position="21"/>
    </location>
</feature>
<keyword evidence="1" id="KW-0732">Signal</keyword>
<comment type="caution">
    <text evidence="2">The sequence shown here is derived from an EMBL/GenBank/DDBJ whole genome shotgun (WGS) entry which is preliminary data.</text>
</comment>
<evidence type="ECO:0000256" key="1">
    <source>
        <dbReference type="SAM" id="SignalP"/>
    </source>
</evidence>
<gene>
    <name evidence="2" type="ORF">DPMN_136091</name>
</gene>
<dbReference type="EMBL" id="JAIWYP010000006">
    <property type="protein sequence ID" value="KAH3807743.1"/>
    <property type="molecule type" value="Genomic_DNA"/>
</dbReference>
<evidence type="ECO:0000313" key="3">
    <source>
        <dbReference type="Proteomes" id="UP000828390"/>
    </source>
</evidence>
<protein>
    <submittedName>
        <fullName evidence="2">Uncharacterized protein</fullName>
    </submittedName>
</protein>
<reference evidence="2" key="2">
    <citation type="submission" date="2020-11" db="EMBL/GenBank/DDBJ databases">
        <authorList>
            <person name="McCartney M.A."/>
            <person name="Auch B."/>
            <person name="Kono T."/>
            <person name="Mallez S."/>
            <person name="Becker A."/>
            <person name="Gohl D.M."/>
            <person name="Silverstein K.A.T."/>
            <person name="Koren S."/>
            <person name="Bechman K.B."/>
            <person name="Herman A."/>
            <person name="Abrahante J.E."/>
            <person name="Garbe J."/>
        </authorList>
    </citation>
    <scope>NUCLEOTIDE SEQUENCE</scope>
    <source>
        <strain evidence="2">Duluth1</strain>
        <tissue evidence="2">Whole animal</tissue>
    </source>
</reference>